<dbReference type="AlphaFoldDB" id="A0A2I0B011"/>
<name>A0A2I0B011_9ASPA</name>
<gene>
    <name evidence="2" type="ORF">AXF42_Ash006023</name>
</gene>
<protein>
    <recommendedName>
        <fullName evidence="1">Retrovirus-related Pol polyprotein from transposon TNT 1-94-like beta-barrel domain-containing protein</fullName>
    </recommendedName>
</protein>
<evidence type="ECO:0000313" key="2">
    <source>
        <dbReference type="EMBL" id="PKA61127.1"/>
    </source>
</evidence>
<evidence type="ECO:0000313" key="3">
    <source>
        <dbReference type="Proteomes" id="UP000236161"/>
    </source>
</evidence>
<sequence length="150" mass="16916">MTHDKELFKELKSTESKKVRIGNGEYIAVKGKGTVAIASCSGTKLIIDVLYVPDIEQNLLSVGQLIEKGFKVMFMEKTCMIEDATGQKIFEVKMAGRSFSLNPMQEEHQAAIVISHNPVFHGKTKHFNIKLFFLREVQKRKICDSGLLQI</sequence>
<feature type="domain" description="Retrovirus-related Pol polyprotein from transposon TNT 1-94-like beta-barrel" evidence="1">
    <location>
        <begin position="1"/>
        <end position="70"/>
    </location>
</feature>
<dbReference type="EMBL" id="KZ451932">
    <property type="protein sequence ID" value="PKA61127.1"/>
    <property type="molecule type" value="Genomic_DNA"/>
</dbReference>
<evidence type="ECO:0000259" key="1">
    <source>
        <dbReference type="Pfam" id="PF22936"/>
    </source>
</evidence>
<accession>A0A2I0B011</accession>
<dbReference type="InterPro" id="IPR054722">
    <property type="entry name" value="PolX-like_BBD"/>
</dbReference>
<reference evidence="2 3" key="1">
    <citation type="journal article" date="2017" name="Nature">
        <title>The Apostasia genome and the evolution of orchids.</title>
        <authorList>
            <person name="Zhang G.Q."/>
            <person name="Liu K.W."/>
            <person name="Li Z."/>
            <person name="Lohaus R."/>
            <person name="Hsiao Y.Y."/>
            <person name="Niu S.C."/>
            <person name="Wang J.Y."/>
            <person name="Lin Y.C."/>
            <person name="Xu Q."/>
            <person name="Chen L.J."/>
            <person name="Yoshida K."/>
            <person name="Fujiwara S."/>
            <person name="Wang Z.W."/>
            <person name="Zhang Y.Q."/>
            <person name="Mitsuda N."/>
            <person name="Wang M."/>
            <person name="Liu G.H."/>
            <person name="Pecoraro L."/>
            <person name="Huang H.X."/>
            <person name="Xiao X.J."/>
            <person name="Lin M."/>
            <person name="Wu X.Y."/>
            <person name="Wu W.L."/>
            <person name="Chen Y.Y."/>
            <person name="Chang S.B."/>
            <person name="Sakamoto S."/>
            <person name="Ohme-Takagi M."/>
            <person name="Yagi M."/>
            <person name="Zeng S.J."/>
            <person name="Shen C.Y."/>
            <person name="Yeh C.M."/>
            <person name="Luo Y.B."/>
            <person name="Tsai W.C."/>
            <person name="Van de Peer Y."/>
            <person name="Liu Z.J."/>
        </authorList>
    </citation>
    <scope>NUCLEOTIDE SEQUENCE [LARGE SCALE GENOMIC DNA]</scope>
    <source>
        <strain evidence="3">cv. Shenzhen</strain>
        <tissue evidence="2">Stem</tissue>
    </source>
</reference>
<keyword evidence="3" id="KW-1185">Reference proteome</keyword>
<dbReference type="Proteomes" id="UP000236161">
    <property type="component" value="Unassembled WGS sequence"/>
</dbReference>
<dbReference type="Pfam" id="PF22936">
    <property type="entry name" value="Pol_BBD"/>
    <property type="match status" value="1"/>
</dbReference>
<proteinExistence type="predicted"/>
<dbReference type="OrthoDB" id="778489at2759"/>
<organism evidence="2 3">
    <name type="scientific">Apostasia shenzhenica</name>
    <dbReference type="NCBI Taxonomy" id="1088818"/>
    <lineage>
        <taxon>Eukaryota</taxon>
        <taxon>Viridiplantae</taxon>
        <taxon>Streptophyta</taxon>
        <taxon>Embryophyta</taxon>
        <taxon>Tracheophyta</taxon>
        <taxon>Spermatophyta</taxon>
        <taxon>Magnoliopsida</taxon>
        <taxon>Liliopsida</taxon>
        <taxon>Asparagales</taxon>
        <taxon>Orchidaceae</taxon>
        <taxon>Apostasioideae</taxon>
        <taxon>Apostasia</taxon>
    </lineage>
</organism>